<dbReference type="Pfam" id="PF00005">
    <property type="entry name" value="ABC_tran"/>
    <property type="match status" value="2"/>
</dbReference>
<dbReference type="CDD" id="cd03215">
    <property type="entry name" value="ABC_Carb_Monos_II"/>
    <property type="match status" value="1"/>
</dbReference>
<keyword evidence="2" id="KW-0813">Transport</keyword>
<dbReference type="SUPFAM" id="SSF52540">
    <property type="entry name" value="P-loop containing nucleoside triphosphate hydrolases"/>
    <property type="match status" value="2"/>
</dbReference>
<keyword evidence="4" id="KW-0547">Nucleotide-binding</keyword>
<dbReference type="GO" id="GO:0005524">
    <property type="term" value="F:ATP binding"/>
    <property type="evidence" value="ECO:0007669"/>
    <property type="project" value="UniProtKB-KW"/>
</dbReference>
<dbReference type="InterPro" id="IPR027417">
    <property type="entry name" value="P-loop_NTPase"/>
</dbReference>
<dbReference type="HOGENOM" id="CLU_000604_92_3_6"/>
<evidence type="ECO:0000256" key="3">
    <source>
        <dbReference type="ARBA" id="ARBA00022737"/>
    </source>
</evidence>
<protein>
    <submittedName>
        <fullName evidence="7">Ribose transport ATP-binding protein RbsA</fullName>
    </submittedName>
</protein>
<evidence type="ECO:0000256" key="1">
    <source>
        <dbReference type="ARBA" id="ARBA00006526"/>
    </source>
</evidence>
<dbReference type="InterPro" id="IPR003439">
    <property type="entry name" value="ABC_transporter-like_ATP-bd"/>
</dbReference>
<dbReference type="PROSITE" id="PS00211">
    <property type="entry name" value="ABC_TRANSPORTER_1"/>
    <property type="match status" value="1"/>
</dbReference>
<reference evidence="8" key="1">
    <citation type="journal article" date="2012" name="Appl. Microbiol. Biotechnol.">
        <title>The complete genome sequence of Pantoea ananatis AJ13355, an organism with great biotechnological potential.</title>
        <authorList>
            <person name="Hara Y."/>
            <person name="Kadotani N."/>
            <person name="Izui H."/>
            <person name="Katashkina J.I."/>
            <person name="Kuvaeva T.M."/>
            <person name="Andreeva I.G."/>
            <person name="Golubeva L.I."/>
            <person name="Malko D.B."/>
            <person name="Makeev V.J."/>
            <person name="Mashko S.V."/>
            <person name="Kozlov Y.I."/>
        </authorList>
    </citation>
    <scope>NUCLEOTIDE SEQUENCE [LARGE SCALE GENOMIC DNA]</scope>
    <source>
        <strain evidence="8">AJ13355</strain>
    </source>
</reference>
<comment type="similarity">
    <text evidence="1">Belongs to the ABC transporter superfamily. Drug exporter-2 (TC 3.A.1.117) family.</text>
</comment>
<dbReference type="InterPro" id="IPR050107">
    <property type="entry name" value="ABC_carbohydrate_import_ATPase"/>
</dbReference>
<dbReference type="InterPro" id="IPR003593">
    <property type="entry name" value="AAA+_ATPase"/>
</dbReference>
<dbReference type="EMBL" id="AP012032">
    <property type="protein sequence ID" value="BAK10298.1"/>
    <property type="molecule type" value="Genomic_DNA"/>
</dbReference>
<accession>A0A0H3KXB5</accession>
<keyword evidence="3" id="KW-0677">Repeat</keyword>
<dbReference type="Gene3D" id="3.40.50.300">
    <property type="entry name" value="P-loop containing nucleotide triphosphate hydrolases"/>
    <property type="match status" value="2"/>
</dbReference>
<sequence length="526" mass="58339">MRFRLLPCLMLQEKMWSVTLMEIPAMRALNRLEMRNISIDFGGFAALTSVDFQSEGHSVHALTGANGAGKSTLMAVLSGAHSHYSGEILLDGKPVSIRSPRDAKQLGIHLVQQEVDVALVPQLSVAENILLDQLAEPGHGFRWGDIRRQARQLLAQLDASIDVKRPVERCSLAEKQQILLARALSHHCRFLILDEPTAPLDQHESERLFAVVRRLQTSGIGVVFISHRIHELKAICDRLTVLRDGRLIESAPMASLSGEQIVEKMLGHPLTDIYPPRRPFQPQSVLMAVEGLHDEHLLQDISLRLHKGEILGIAGLAGAGKTELCKALFGASKSRVSGGELHGKRWKPRSPHDSVQQRMALVPEERRKEGIFIDESVAMNLSISADDSFSRWSLFGHRQAWRWAEEVIRRLSVRTTGPAQQLRRLSGGNQQKVAIGKWLRNNADVLIFDEPTKGVDVKAKTELFTLISNLAQEGKGIIYASGEFSELVGLCDRICVLWDGRIVAELEGRQATEETLLLYSTGGTPA</sequence>
<evidence type="ECO:0000313" key="7">
    <source>
        <dbReference type="EMBL" id="BAK10298.1"/>
    </source>
</evidence>
<dbReference type="InterPro" id="IPR017871">
    <property type="entry name" value="ABC_transporter-like_CS"/>
</dbReference>
<evidence type="ECO:0000256" key="4">
    <source>
        <dbReference type="ARBA" id="ARBA00022741"/>
    </source>
</evidence>
<keyword evidence="5 7" id="KW-0067">ATP-binding</keyword>
<dbReference type="GO" id="GO:0016887">
    <property type="term" value="F:ATP hydrolysis activity"/>
    <property type="evidence" value="ECO:0007669"/>
    <property type="project" value="InterPro"/>
</dbReference>
<evidence type="ECO:0000313" key="8">
    <source>
        <dbReference type="Proteomes" id="UP000006690"/>
    </source>
</evidence>
<gene>
    <name evidence="7" type="primary">rbsA</name>
    <name evidence="7" type="ordered locus">PAJ_0218</name>
</gene>
<dbReference type="Proteomes" id="UP000006690">
    <property type="component" value="Chromosome"/>
</dbReference>
<dbReference type="KEGG" id="paj:PAJ_0218"/>
<dbReference type="PATRIC" id="fig|932677.3.peg.234"/>
<organism evidence="7 8">
    <name type="scientific">Pantoea ananatis (strain AJ13355)</name>
    <dbReference type="NCBI Taxonomy" id="932677"/>
    <lineage>
        <taxon>Bacteria</taxon>
        <taxon>Pseudomonadati</taxon>
        <taxon>Pseudomonadota</taxon>
        <taxon>Gammaproteobacteria</taxon>
        <taxon>Enterobacterales</taxon>
        <taxon>Erwiniaceae</taxon>
        <taxon>Pantoea</taxon>
    </lineage>
</organism>
<dbReference type="eggNOG" id="COG1129">
    <property type="taxonomic scope" value="Bacteria"/>
</dbReference>
<dbReference type="SMART" id="SM00382">
    <property type="entry name" value="AAA"/>
    <property type="match status" value="2"/>
</dbReference>
<evidence type="ECO:0000256" key="2">
    <source>
        <dbReference type="ARBA" id="ARBA00022448"/>
    </source>
</evidence>
<evidence type="ECO:0000256" key="5">
    <source>
        <dbReference type="ARBA" id="ARBA00022840"/>
    </source>
</evidence>
<evidence type="ECO:0000259" key="6">
    <source>
        <dbReference type="PROSITE" id="PS50893"/>
    </source>
</evidence>
<dbReference type="AlphaFoldDB" id="A0A0H3KXB5"/>
<feature type="domain" description="ABC transporter" evidence="6">
    <location>
        <begin position="280"/>
        <end position="524"/>
    </location>
</feature>
<dbReference type="PANTHER" id="PTHR43790">
    <property type="entry name" value="CARBOHYDRATE TRANSPORT ATP-BINDING PROTEIN MG119-RELATED"/>
    <property type="match status" value="1"/>
</dbReference>
<dbReference type="PANTHER" id="PTHR43790:SF9">
    <property type="entry name" value="GALACTOFURANOSE TRANSPORTER ATP-BINDING PROTEIN YTFR"/>
    <property type="match status" value="1"/>
</dbReference>
<proteinExistence type="inferred from homology"/>
<dbReference type="CDD" id="cd03216">
    <property type="entry name" value="ABC_Carb_Monos_I"/>
    <property type="match status" value="1"/>
</dbReference>
<name>A0A0H3KXB5_PANAA</name>
<dbReference type="PROSITE" id="PS50893">
    <property type="entry name" value="ABC_TRANSPORTER_2"/>
    <property type="match status" value="2"/>
</dbReference>
<feature type="domain" description="ABC transporter" evidence="6">
    <location>
        <begin position="32"/>
        <end position="269"/>
    </location>
</feature>